<organism evidence="9 10">
    <name type="scientific">Roseivirga misakiensis</name>
    <dbReference type="NCBI Taxonomy" id="1563681"/>
    <lineage>
        <taxon>Bacteria</taxon>
        <taxon>Pseudomonadati</taxon>
        <taxon>Bacteroidota</taxon>
        <taxon>Cytophagia</taxon>
        <taxon>Cytophagales</taxon>
        <taxon>Roseivirgaceae</taxon>
        <taxon>Roseivirga</taxon>
    </lineage>
</organism>
<evidence type="ECO:0000256" key="5">
    <source>
        <dbReference type="ARBA" id="ARBA00023136"/>
    </source>
</evidence>
<feature type="transmembrane region" description="Helical" evidence="6">
    <location>
        <begin position="490"/>
        <end position="508"/>
    </location>
</feature>
<evidence type="ECO:0000256" key="3">
    <source>
        <dbReference type="ARBA" id="ARBA00022692"/>
    </source>
</evidence>
<feature type="transmembrane region" description="Helical" evidence="6">
    <location>
        <begin position="442"/>
        <end position="469"/>
    </location>
</feature>
<dbReference type="OrthoDB" id="905059at2"/>
<evidence type="ECO:0000256" key="4">
    <source>
        <dbReference type="ARBA" id="ARBA00022989"/>
    </source>
</evidence>
<comment type="subcellular location">
    <subcellularLocation>
        <location evidence="1">Cell membrane</location>
        <topology evidence="1">Multi-pass membrane protein</topology>
    </subcellularLocation>
</comment>
<keyword evidence="5 6" id="KW-0472">Membrane</keyword>
<feature type="transmembrane region" description="Helical" evidence="6">
    <location>
        <begin position="847"/>
        <end position="866"/>
    </location>
</feature>
<dbReference type="InterPro" id="IPR003838">
    <property type="entry name" value="ABC3_permease_C"/>
</dbReference>
<dbReference type="GO" id="GO:0022857">
    <property type="term" value="F:transmembrane transporter activity"/>
    <property type="evidence" value="ECO:0007669"/>
    <property type="project" value="TreeGrafter"/>
</dbReference>
<feature type="transmembrane region" description="Helical" evidence="6">
    <location>
        <begin position="757"/>
        <end position="781"/>
    </location>
</feature>
<dbReference type="AlphaFoldDB" id="A0A1E5T586"/>
<keyword evidence="4 6" id="KW-1133">Transmembrane helix</keyword>
<keyword evidence="10" id="KW-1185">Reference proteome</keyword>
<dbReference type="RefSeq" id="WP_069833809.1">
    <property type="nucleotide sequence ID" value="NZ_MDGQ01000003.1"/>
</dbReference>
<evidence type="ECO:0000256" key="6">
    <source>
        <dbReference type="SAM" id="Phobius"/>
    </source>
</evidence>
<dbReference type="InterPro" id="IPR025857">
    <property type="entry name" value="MacB_PCD"/>
</dbReference>
<feature type="transmembrane region" description="Helical" evidence="6">
    <location>
        <begin position="396"/>
        <end position="422"/>
    </location>
</feature>
<keyword evidence="2" id="KW-1003">Cell membrane</keyword>
<keyword evidence="3 6" id="KW-0812">Transmembrane</keyword>
<evidence type="ECO:0000313" key="9">
    <source>
        <dbReference type="EMBL" id="OEK06497.1"/>
    </source>
</evidence>
<dbReference type="Pfam" id="PF12704">
    <property type="entry name" value="MacB_PCD"/>
    <property type="match status" value="1"/>
</dbReference>
<dbReference type="NCBIfam" id="NF038404">
    <property type="entry name" value="perm_prefix_2"/>
    <property type="match status" value="1"/>
</dbReference>
<dbReference type="Proteomes" id="UP000095552">
    <property type="component" value="Unassembled WGS sequence"/>
</dbReference>
<dbReference type="Pfam" id="PF02687">
    <property type="entry name" value="FtsX"/>
    <property type="match status" value="2"/>
</dbReference>
<accession>A0A1E5T586</accession>
<name>A0A1E5T586_9BACT</name>
<feature type="domain" description="ABC3 transporter permease C-terminal" evidence="7">
    <location>
        <begin position="760"/>
        <end position="873"/>
    </location>
</feature>
<proteinExistence type="predicted"/>
<reference evidence="9 10" key="1">
    <citation type="submission" date="2016-08" db="EMBL/GenBank/DDBJ databases">
        <title>Draft genome of Fabibacter sp. strain SK-8.</title>
        <authorList>
            <person name="Wong S.-K."/>
            <person name="Hamasaki K."/>
            <person name="Yoshizawa S."/>
        </authorList>
    </citation>
    <scope>NUCLEOTIDE SEQUENCE [LARGE SCALE GENOMIC DNA]</scope>
    <source>
        <strain evidence="9 10">SK-8</strain>
    </source>
</reference>
<evidence type="ECO:0000259" key="7">
    <source>
        <dbReference type="Pfam" id="PF02687"/>
    </source>
</evidence>
<evidence type="ECO:0000256" key="1">
    <source>
        <dbReference type="ARBA" id="ARBA00004651"/>
    </source>
</evidence>
<dbReference type="InterPro" id="IPR050250">
    <property type="entry name" value="Macrolide_Exporter_MacB"/>
</dbReference>
<dbReference type="GO" id="GO:0005886">
    <property type="term" value="C:plasma membrane"/>
    <property type="evidence" value="ECO:0007669"/>
    <property type="project" value="UniProtKB-SubCell"/>
</dbReference>
<gene>
    <name evidence="9" type="ORF">BFP71_02140</name>
</gene>
<comment type="caution">
    <text evidence="9">The sequence shown here is derived from an EMBL/GenBank/DDBJ whole genome shotgun (WGS) entry which is preliminary data.</text>
</comment>
<feature type="transmembrane region" description="Helical" evidence="6">
    <location>
        <begin position="349"/>
        <end position="371"/>
    </location>
</feature>
<dbReference type="PANTHER" id="PTHR30572">
    <property type="entry name" value="MEMBRANE COMPONENT OF TRANSPORTER-RELATED"/>
    <property type="match status" value="1"/>
</dbReference>
<evidence type="ECO:0000256" key="2">
    <source>
        <dbReference type="ARBA" id="ARBA00022475"/>
    </source>
</evidence>
<evidence type="ECO:0008006" key="11">
    <source>
        <dbReference type="Google" id="ProtNLM"/>
    </source>
</evidence>
<evidence type="ECO:0000259" key="8">
    <source>
        <dbReference type="Pfam" id="PF12704"/>
    </source>
</evidence>
<feature type="domain" description="ABC3 transporter permease C-terminal" evidence="7">
    <location>
        <begin position="355"/>
        <end position="466"/>
    </location>
</feature>
<feature type="transmembrane region" description="Helical" evidence="6">
    <location>
        <begin position="94"/>
        <end position="114"/>
    </location>
</feature>
<evidence type="ECO:0000313" key="10">
    <source>
        <dbReference type="Proteomes" id="UP000095552"/>
    </source>
</evidence>
<protein>
    <recommendedName>
        <fullName evidence="11">ABC3 transporter permease protein domain-containing protein</fullName>
    </recommendedName>
</protein>
<feature type="transmembrane region" description="Helical" evidence="6">
    <location>
        <begin position="809"/>
        <end position="827"/>
    </location>
</feature>
<dbReference type="InterPro" id="IPR047699">
    <property type="entry name" value="Permease_put_prefix"/>
</dbReference>
<dbReference type="PANTHER" id="PTHR30572:SF18">
    <property type="entry name" value="ABC-TYPE MACROLIDE FAMILY EXPORT SYSTEM PERMEASE COMPONENT 2"/>
    <property type="match status" value="1"/>
</dbReference>
<sequence>MPSPKPPKYAKKLLTYFCSDDWATELVGDLEEQFYDNVARNGSKSAKRQYWWEVFRLMRPHIFKKTHKSSRVMMTKNHIKITYRNLVKNKSYTLINLGGMSLAFAFALAIFAYVSHETSYDRYHSNADKVFRVTQRLQNNNGYDIHWARVNLPYINELEEYAPEVDALVRFQSFRPRRVVVNEQKFMESNAFAVDPRVFDVLDLNLLQGDKDALTEPQTVVLTESIAYKYFGNQNPMGQTIDIYDEITGMKLGHKVTGIIQDQPSNTHLPITFLSSINSVDERQGWAYIYLLLNQNSNVASLNAKLPEFVMEKDDGGGEGLTLNLQPITDIHLHSNLSRELKANSNSSYITLFSIVAVFLVLISSVNFANLSIVKSLSRSKEVGVRRVLGSGKGQLYSLFLVEAFVLIGTSLVIAMAIYLAISPWLTSLTGFQLSIDWTSVALSGLGLIFLIALFSSIYPARIVMRYALGSSLRGKVDSLPKHTRFKKSLIGLQFLIALTLLSGTLILQRQFSFLTSRQLGYDQERLLAIDNIPREVKASYEVFKTELLNLNGIKDVSAVMELPSRPIKDEGRVVITGRPENEAYTADIQVLDFNGLDVLGIDLLAGSNIPESTKSQPRLPSLEEDLQAFLTNKRRAYLINESALKTFGWSTPEEAINQQISWAIGSFNLGQAPIVGVVKDFHQESLHAAIDPVVFAYEPIWLNNILIKTTSEDYPALIGKIEKVWDEMYPELPIKLIFADQEVDRLYQAEQVQRTLMMAFSFIAMLITLLGFYSIVSYNLERRLKEMGIRKVLGANLKNLFNLLGKEYVLIALASLLLAIPLIWSFGRKWLEAYTYRIEINGTSILISFGFLTLVLLSTLVFQIIKLNKRNPVEVLKAE</sequence>
<feature type="domain" description="MacB-like periplasmic core" evidence="8">
    <location>
        <begin position="93"/>
        <end position="306"/>
    </location>
</feature>
<dbReference type="STRING" id="1563681.BFP71_02140"/>
<dbReference type="EMBL" id="MDGQ01000003">
    <property type="protein sequence ID" value="OEK06497.1"/>
    <property type="molecule type" value="Genomic_DNA"/>
</dbReference>